<evidence type="ECO:0000259" key="2">
    <source>
        <dbReference type="Pfam" id="PF16173"/>
    </source>
</evidence>
<organism evidence="3 4">
    <name type="scientific">Portibacter lacus</name>
    <dbReference type="NCBI Taxonomy" id="1099794"/>
    <lineage>
        <taxon>Bacteria</taxon>
        <taxon>Pseudomonadati</taxon>
        <taxon>Bacteroidota</taxon>
        <taxon>Saprospiria</taxon>
        <taxon>Saprospirales</taxon>
        <taxon>Haliscomenobacteraceae</taxon>
        <taxon>Portibacter</taxon>
    </lineage>
</organism>
<feature type="domain" description="DUF4874" evidence="2">
    <location>
        <begin position="43"/>
        <end position="237"/>
    </location>
</feature>
<comment type="caution">
    <text evidence="3">The sequence shown here is derived from an EMBL/GenBank/DDBJ whole genome shotgun (WGS) entry which is preliminary data.</text>
</comment>
<dbReference type="InterPro" id="IPR032267">
    <property type="entry name" value="DUF4832"/>
</dbReference>
<proteinExistence type="predicted"/>
<accession>A0AA37WD69</accession>
<dbReference type="AlphaFoldDB" id="A0AA37WD69"/>
<sequence>MIRNAFYLLYILLINGCEISDPITENKDEVTITYEESFEDFHNPERGFYKYSETRTSNYNPLSENQLKQYKGLTSSSGSTYKTFNTLVFRYYVLDNYKSSSISETTLNLIDADFETARKAGVKVIPRFCYTTSANSGDCNEGFICPPYGDAPKSIVLEHINQLAPVINKNEDVILCIQMGFIGTWGENYYTDFFGDASSNGTQQKVLDENWNDRIEVLNAMLNKFSKNLMIQVRYPQLKQRAIYGINADTKVAPLQESEAFSGSNKARIGFHNDCLFASADDFGTYEDYGNSSTARRTDITNLKPYFSEDSKYVLVGGETCSDGYSPQNNCEPEGHADSDLRKLHYTYLNADYNNQVNNDWVDGGCMDSILLHLGYRIVLKNAKFNPNLSENSLFNFTINLKNVGYASPNKARPVNLILRNQVSGDATAFELDTDIRTWHSDITLDGSIDVQSKLSSGAYDCYLHFPDSSEKIADNPDFAIQLANNNIWEKETGYNNLAYTLDIP</sequence>
<gene>
    <name evidence="3" type="ORF">GCM10007940_22060</name>
</gene>
<dbReference type="Proteomes" id="UP001156666">
    <property type="component" value="Unassembled WGS sequence"/>
</dbReference>
<reference evidence="3" key="2">
    <citation type="submission" date="2023-01" db="EMBL/GenBank/DDBJ databases">
        <title>Draft genome sequence of Portibacter lacus strain NBRC 108769.</title>
        <authorList>
            <person name="Sun Q."/>
            <person name="Mori K."/>
        </authorList>
    </citation>
    <scope>NUCLEOTIDE SEQUENCE</scope>
    <source>
        <strain evidence="3">NBRC 108769</strain>
    </source>
</reference>
<evidence type="ECO:0000313" key="4">
    <source>
        <dbReference type="Proteomes" id="UP001156666"/>
    </source>
</evidence>
<name>A0AA37WD69_9BACT</name>
<dbReference type="RefSeq" id="WP_235291260.1">
    <property type="nucleotide sequence ID" value="NZ_BSOH01000014.1"/>
</dbReference>
<dbReference type="Pfam" id="PF16116">
    <property type="entry name" value="DUF4832"/>
    <property type="match status" value="1"/>
</dbReference>
<evidence type="ECO:0000259" key="1">
    <source>
        <dbReference type="Pfam" id="PF16116"/>
    </source>
</evidence>
<dbReference type="InterPro" id="IPR032379">
    <property type="entry name" value="DUF4874"/>
</dbReference>
<feature type="domain" description="DUF4832" evidence="1">
    <location>
        <begin position="268"/>
        <end position="485"/>
    </location>
</feature>
<keyword evidence="4" id="KW-1185">Reference proteome</keyword>
<dbReference type="Pfam" id="PF16173">
    <property type="entry name" value="DUF4874"/>
    <property type="match status" value="1"/>
</dbReference>
<evidence type="ECO:0000313" key="3">
    <source>
        <dbReference type="EMBL" id="GLR17591.1"/>
    </source>
</evidence>
<evidence type="ECO:0008006" key="5">
    <source>
        <dbReference type="Google" id="ProtNLM"/>
    </source>
</evidence>
<reference evidence="3" key="1">
    <citation type="journal article" date="2014" name="Int. J. Syst. Evol. Microbiol.">
        <title>Complete genome sequence of Corynebacterium casei LMG S-19264T (=DSM 44701T), isolated from a smear-ripened cheese.</title>
        <authorList>
            <consortium name="US DOE Joint Genome Institute (JGI-PGF)"/>
            <person name="Walter F."/>
            <person name="Albersmeier A."/>
            <person name="Kalinowski J."/>
            <person name="Ruckert C."/>
        </authorList>
    </citation>
    <scope>NUCLEOTIDE SEQUENCE</scope>
    <source>
        <strain evidence="3">NBRC 108769</strain>
    </source>
</reference>
<protein>
    <recommendedName>
        <fullName evidence="5">DUF4832 domain-containing protein</fullName>
    </recommendedName>
</protein>
<dbReference type="EMBL" id="BSOH01000014">
    <property type="protein sequence ID" value="GLR17591.1"/>
    <property type="molecule type" value="Genomic_DNA"/>
</dbReference>